<dbReference type="Proteomes" id="UP000199021">
    <property type="component" value="Unassembled WGS sequence"/>
</dbReference>
<evidence type="ECO:0000313" key="1">
    <source>
        <dbReference type="EMBL" id="SER21097.1"/>
    </source>
</evidence>
<sequence length="140" mass="16638">MGYFSEIYVVEKRLINPNRYREVSDIEGLTVGWLNVLAVVPEGEEYVPEEIDFVIGHDESLIETFHTRQTFDFLYLLETEFGYAPEDFERNFGILNIKAFKYLADVLLKDETFEDSLKDQFRETLKLTFTNEQCFLIQYY</sequence>
<dbReference type="AlphaFoldDB" id="A0A1H9MCC5"/>
<dbReference type="EMBL" id="FOFB01000028">
    <property type="protein sequence ID" value="SER21097.1"/>
    <property type="molecule type" value="Genomic_DNA"/>
</dbReference>
<evidence type="ECO:0000313" key="2">
    <source>
        <dbReference type="Proteomes" id="UP000199021"/>
    </source>
</evidence>
<proteinExistence type="predicted"/>
<name>A0A1H9MCC5_9BACT</name>
<dbReference type="STRING" id="478744.SAMN05444359_12833"/>
<reference evidence="2" key="1">
    <citation type="submission" date="2016-10" db="EMBL/GenBank/DDBJ databases">
        <authorList>
            <person name="Varghese N."/>
            <person name="Submissions S."/>
        </authorList>
    </citation>
    <scope>NUCLEOTIDE SEQUENCE [LARGE SCALE GENOMIC DNA]</scope>
    <source>
        <strain evidence="2">DSM 24740</strain>
    </source>
</reference>
<organism evidence="1 2">
    <name type="scientific">Neolewinella agarilytica</name>
    <dbReference type="NCBI Taxonomy" id="478744"/>
    <lineage>
        <taxon>Bacteria</taxon>
        <taxon>Pseudomonadati</taxon>
        <taxon>Bacteroidota</taxon>
        <taxon>Saprospiria</taxon>
        <taxon>Saprospirales</taxon>
        <taxon>Lewinellaceae</taxon>
        <taxon>Neolewinella</taxon>
    </lineage>
</organism>
<keyword evidence="2" id="KW-1185">Reference proteome</keyword>
<dbReference type="RefSeq" id="WP_090172176.1">
    <property type="nucleotide sequence ID" value="NZ_FOFB01000028.1"/>
</dbReference>
<gene>
    <name evidence="1" type="ORF">SAMN05444359_12833</name>
</gene>
<dbReference type="InParanoid" id="A0A1H9MCC5"/>
<accession>A0A1H9MCC5</accession>
<protein>
    <submittedName>
        <fullName evidence="1">Uncharacterized protein</fullName>
    </submittedName>
</protein>